<dbReference type="InterPro" id="IPR036900">
    <property type="entry name" value="A-D-PHexomutase_C_sf"/>
</dbReference>
<dbReference type="PRINTS" id="PR00509">
    <property type="entry name" value="PGMPMM"/>
</dbReference>
<evidence type="ECO:0000256" key="3">
    <source>
        <dbReference type="ARBA" id="ARBA00022723"/>
    </source>
</evidence>
<protein>
    <recommendedName>
        <fullName evidence="7 8">Phosphoglucosamine mutase</fullName>
        <ecNumber evidence="6 8">5.4.2.10</ecNumber>
    </recommendedName>
</protein>
<dbReference type="InterPro" id="IPR016055">
    <property type="entry name" value="A-D-PHexomutase_a/b/a-I/II/III"/>
</dbReference>
<dbReference type="GO" id="GO:0006048">
    <property type="term" value="P:UDP-N-acetylglucosamine biosynthetic process"/>
    <property type="evidence" value="ECO:0007669"/>
    <property type="project" value="TreeGrafter"/>
</dbReference>
<dbReference type="CDD" id="cd05802">
    <property type="entry name" value="GlmM"/>
    <property type="match status" value="1"/>
</dbReference>
<dbReference type="FunFam" id="3.40.120.10:FF:000002">
    <property type="entry name" value="Phosphoglucosamine mutase"/>
    <property type="match status" value="1"/>
</dbReference>
<comment type="similarity">
    <text evidence="1 8 9">Belongs to the phosphohexose mutase family.</text>
</comment>
<evidence type="ECO:0000259" key="12">
    <source>
        <dbReference type="Pfam" id="PF02878"/>
    </source>
</evidence>
<dbReference type="Pfam" id="PF02878">
    <property type="entry name" value="PGM_PMM_I"/>
    <property type="match status" value="1"/>
</dbReference>
<evidence type="ECO:0000259" key="14">
    <source>
        <dbReference type="Pfam" id="PF02880"/>
    </source>
</evidence>
<dbReference type="GO" id="GO:0005975">
    <property type="term" value="P:carbohydrate metabolic process"/>
    <property type="evidence" value="ECO:0007669"/>
    <property type="project" value="InterPro"/>
</dbReference>
<evidence type="ECO:0000259" key="13">
    <source>
        <dbReference type="Pfam" id="PF02879"/>
    </source>
</evidence>
<dbReference type="Pfam" id="PF02880">
    <property type="entry name" value="PGM_PMM_III"/>
    <property type="match status" value="1"/>
</dbReference>
<dbReference type="FunFam" id="3.30.310.50:FF:000001">
    <property type="entry name" value="Phosphoglucosamine mutase"/>
    <property type="match status" value="1"/>
</dbReference>
<keyword evidence="16" id="KW-1185">Reference proteome</keyword>
<evidence type="ECO:0000256" key="6">
    <source>
        <dbReference type="ARBA" id="ARBA00066330"/>
    </source>
</evidence>
<keyword evidence="3 8" id="KW-0479">Metal-binding</keyword>
<dbReference type="SUPFAM" id="SSF53738">
    <property type="entry name" value="Phosphoglucomutase, first 3 domains"/>
    <property type="match status" value="3"/>
</dbReference>
<dbReference type="InterPro" id="IPR016066">
    <property type="entry name" value="A-D-PHexomutase_CS"/>
</dbReference>
<dbReference type="EC" id="5.4.2.10" evidence="6 8"/>
<evidence type="ECO:0000256" key="1">
    <source>
        <dbReference type="ARBA" id="ARBA00010231"/>
    </source>
</evidence>
<dbReference type="SUPFAM" id="SSF55957">
    <property type="entry name" value="Phosphoglucomutase, C-terminal domain"/>
    <property type="match status" value="1"/>
</dbReference>
<comment type="cofactor">
    <cofactor evidence="8">
        <name>Mg(2+)</name>
        <dbReference type="ChEBI" id="CHEBI:18420"/>
    </cofactor>
    <text evidence="8">Binds 1 Mg(2+) ion per subunit.</text>
</comment>
<keyword evidence="5 8" id="KW-0413">Isomerase</keyword>
<comment type="caution">
    <text evidence="15">The sequence shown here is derived from an EMBL/GenBank/DDBJ whole genome shotgun (WGS) entry which is preliminary data.</text>
</comment>
<evidence type="ECO:0000313" key="15">
    <source>
        <dbReference type="EMBL" id="GGZ99532.1"/>
    </source>
</evidence>
<dbReference type="AlphaFoldDB" id="A0A918VGH1"/>
<feature type="binding site" evidence="8">
    <location>
        <position position="245"/>
    </location>
    <ligand>
        <name>Mg(2+)</name>
        <dbReference type="ChEBI" id="CHEBI:18420"/>
    </ligand>
</feature>
<accession>A0A918VGH1</accession>
<evidence type="ECO:0000256" key="2">
    <source>
        <dbReference type="ARBA" id="ARBA00022553"/>
    </source>
</evidence>
<dbReference type="Pfam" id="PF02879">
    <property type="entry name" value="PGM_PMM_II"/>
    <property type="match status" value="1"/>
</dbReference>
<feature type="active site" description="Phosphoserine intermediate" evidence="8">
    <location>
        <position position="102"/>
    </location>
</feature>
<evidence type="ECO:0000313" key="16">
    <source>
        <dbReference type="Proteomes" id="UP000614811"/>
    </source>
</evidence>
<dbReference type="GO" id="GO:0004615">
    <property type="term" value="F:phosphomannomutase activity"/>
    <property type="evidence" value="ECO:0007669"/>
    <property type="project" value="TreeGrafter"/>
</dbReference>
<evidence type="ECO:0000256" key="4">
    <source>
        <dbReference type="ARBA" id="ARBA00022842"/>
    </source>
</evidence>
<reference evidence="15" key="2">
    <citation type="submission" date="2020-09" db="EMBL/GenBank/DDBJ databases">
        <authorList>
            <person name="Sun Q."/>
            <person name="Kim S."/>
        </authorList>
    </citation>
    <scope>NUCLEOTIDE SEQUENCE</scope>
    <source>
        <strain evidence="15">KCTC 12711</strain>
    </source>
</reference>
<dbReference type="FunFam" id="3.40.120.10:FF:000001">
    <property type="entry name" value="Phosphoglucosamine mutase"/>
    <property type="match status" value="1"/>
</dbReference>
<dbReference type="InterPro" id="IPR005843">
    <property type="entry name" value="A-D-PHexomutase_C"/>
</dbReference>
<dbReference type="InterPro" id="IPR006352">
    <property type="entry name" value="GlmM_bact"/>
</dbReference>
<dbReference type="InterPro" id="IPR050060">
    <property type="entry name" value="Phosphoglucosamine_mutase"/>
</dbReference>
<reference evidence="15" key="1">
    <citation type="journal article" date="2014" name="Int. J. Syst. Evol. Microbiol.">
        <title>Complete genome sequence of Corynebacterium casei LMG S-19264T (=DSM 44701T), isolated from a smear-ripened cheese.</title>
        <authorList>
            <consortium name="US DOE Joint Genome Institute (JGI-PGF)"/>
            <person name="Walter F."/>
            <person name="Albersmeier A."/>
            <person name="Kalinowski J."/>
            <person name="Ruckert C."/>
        </authorList>
    </citation>
    <scope>NUCLEOTIDE SEQUENCE</scope>
    <source>
        <strain evidence="15">KCTC 12711</strain>
    </source>
</reference>
<dbReference type="InterPro" id="IPR005846">
    <property type="entry name" value="A-D-PHexomutase_a/b/a-III"/>
</dbReference>
<dbReference type="HAMAP" id="MF_01554_B">
    <property type="entry name" value="GlmM_B"/>
    <property type="match status" value="1"/>
</dbReference>
<dbReference type="RefSeq" id="WP_189398435.1">
    <property type="nucleotide sequence ID" value="NZ_BMXA01000001.1"/>
</dbReference>
<dbReference type="Proteomes" id="UP000614811">
    <property type="component" value="Unassembled WGS sequence"/>
</dbReference>
<evidence type="ECO:0000259" key="11">
    <source>
        <dbReference type="Pfam" id="PF00408"/>
    </source>
</evidence>
<dbReference type="EMBL" id="BMXA01000001">
    <property type="protein sequence ID" value="GGZ99532.1"/>
    <property type="molecule type" value="Genomic_DNA"/>
</dbReference>
<dbReference type="PANTHER" id="PTHR42946:SF1">
    <property type="entry name" value="PHOSPHOGLUCOMUTASE (ALPHA-D-GLUCOSE-1,6-BISPHOSPHATE-DEPENDENT)"/>
    <property type="match status" value="1"/>
</dbReference>
<comment type="function">
    <text evidence="8 10">Catalyzes the conversion of glucosamine-6-phosphate to glucosamine-1-phosphate.</text>
</comment>
<dbReference type="Gene3D" id="3.30.310.50">
    <property type="entry name" value="Alpha-D-phosphohexomutase, C-terminal domain"/>
    <property type="match status" value="1"/>
</dbReference>
<dbReference type="PANTHER" id="PTHR42946">
    <property type="entry name" value="PHOSPHOHEXOSE MUTASE"/>
    <property type="match status" value="1"/>
</dbReference>
<evidence type="ECO:0000256" key="8">
    <source>
        <dbReference type="HAMAP-Rule" id="MF_01554"/>
    </source>
</evidence>
<dbReference type="PROSITE" id="PS00710">
    <property type="entry name" value="PGM_PMM"/>
    <property type="match status" value="1"/>
</dbReference>
<feature type="domain" description="Alpha-D-phosphohexomutase alpha/beta/alpha" evidence="13">
    <location>
        <begin position="157"/>
        <end position="254"/>
    </location>
</feature>
<feature type="modified residue" description="Phosphoserine" evidence="8">
    <location>
        <position position="102"/>
    </location>
</feature>
<feature type="binding site" evidence="8">
    <location>
        <position position="243"/>
    </location>
    <ligand>
        <name>Mg(2+)</name>
        <dbReference type="ChEBI" id="CHEBI:18420"/>
    </ligand>
</feature>
<dbReference type="GO" id="GO:0000287">
    <property type="term" value="F:magnesium ion binding"/>
    <property type="evidence" value="ECO:0007669"/>
    <property type="project" value="UniProtKB-UniRule"/>
</dbReference>
<evidence type="ECO:0000256" key="5">
    <source>
        <dbReference type="ARBA" id="ARBA00023235"/>
    </source>
</evidence>
<dbReference type="NCBIfam" id="NF008139">
    <property type="entry name" value="PRK10887.1"/>
    <property type="match status" value="1"/>
</dbReference>
<dbReference type="Gene3D" id="3.40.120.10">
    <property type="entry name" value="Alpha-D-Glucose-1,6-Bisphosphate, subunit A, domain 3"/>
    <property type="match status" value="3"/>
</dbReference>
<feature type="binding site" evidence="8">
    <location>
        <position position="241"/>
    </location>
    <ligand>
        <name>Mg(2+)</name>
        <dbReference type="ChEBI" id="CHEBI:18420"/>
    </ligand>
</feature>
<dbReference type="GO" id="GO:0005829">
    <property type="term" value="C:cytosol"/>
    <property type="evidence" value="ECO:0007669"/>
    <property type="project" value="TreeGrafter"/>
</dbReference>
<dbReference type="Pfam" id="PF00408">
    <property type="entry name" value="PGM_PMM_IV"/>
    <property type="match status" value="1"/>
</dbReference>
<evidence type="ECO:0000256" key="9">
    <source>
        <dbReference type="RuleBase" id="RU004326"/>
    </source>
</evidence>
<name>A0A918VGH1_9GAMM</name>
<dbReference type="GO" id="GO:0009252">
    <property type="term" value="P:peptidoglycan biosynthetic process"/>
    <property type="evidence" value="ECO:0007669"/>
    <property type="project" value="UniProtKB-ARBA"/>
</dbReference>
<keyword evidence="4 8" id="KW-0460">Magnesium</keyword>
<evidence type="ECO:0000256" key="7">
    <source>
        <dbReference type="ARBA" id="ARBA00068193"/>
    </source>
</evidence>
<evidence type="ECO:0000256" key="10">
    <source>
        <dbReference type="RuleBase" id="RU004327"/>
    </source>
</evidence>
<dbReference type="InterPro" id="IPR005844">
    <property type="entry name" value="A-D-PHexomutase_a/b/a-I"/>
</dbReference>
<dbReference type="GO" id="GO:0008966">
    <property type="term" value="F:phosphoglucosamine mutase activity"/>
    <property type="evidence" value="ECO:0007669"/>
    <property type="project" value="UniProtKB-UniRule"/>
</dbReference>
<feature type="domain" description="Alpha-D-phosphohexomutase alpha/beta/alpha" evidence="12">
    <location>
        <begin position="5"/>
        <end position="133"/>
    </location>
</feature>
<dbReference type="InterPro" id="IPR005845">
    <property type="entry name" value="A-D-PHexomutase_a/b/a-II"/>
</dbReference>
<sequence length="448" mass="48067">MAKSFFGTDGVRGPVGSEPITPKTIVHLGWALGSVIKKHYGKGSVLVGKDTRVSGYLLESAMEAGLSSAGMDVVMLGPLPTPAIAYLTQTARANAGVVISASHNPYSDNGIKFFSANGSKISDQIQTEIEQLMDVPIEVVASEDLGKAFRMDDAVGRYVEFCKGTIPRRMNFRGLKVALDCANGAAYQSAPAVFHELGAEIEVINNKPNGYNINEQCGSTHIAGLQKLVLDAECDIGIAFDGDADRVMMVDRQGNVVDGDQLLFVLADSLHKQGRLKGGVVGTQMSNFGMQKALESRGIPFVRAKVGDRYVMQELHTRDWALGGESSGHIICLDKTTTGDGLVSALQVVTQMTFMQKPLHELASQMQMYPQTMINVRLKPGSSAADVLARAEVQASVNEKEAQLQGRGRILLRASGTEPLIRVMVEGDDEAEVASCCQHIAAVVEKQV</sequence>
<proteinExistence type="inferred from homology"/>
<feature type="binding site" description="via phosphate group" evidence="8">
    <location>
        <position position="102"/>
    </location>
    <ligand>
        <name>Mg(2+)</name>
        <dbReference type="ChEBI" id="CHEBI:18420"/>
    </ligand>
</feature>
<comment type="catalytic activity">
    <reaction evidence="8 10">
        <text>alpha-D-glucosamine 1-phosphate = D-glucosamine 6-phosphate</text>
        <dbReference type="Rhea" id="RHEA:23424"/>
        <dbReference type="ChEBI" id="CHEBI:58516"/>
        <dbReference type="ChEBI" id="CHEBI:58725"/>
        <dbReference type="EC" id="5.4.2.10"/>
    </reaction>
</comment>
<keyword evidence="2 8" id="KW-0597">Phosphoprotein</keyword>
<dbReference type="InterPro" id="IPR005841">
    <property type="entry name" value="Alpha-D-phosphohexomutase_SF"/>
</dbReference>
<comment type="PTM">
    <text evidence="8">Activated by phosphorylation.</text>
</comment>
<organism evidence="15 16">
    <name type="scientific">Arenicella chitinivorans</name>
    <dbReference type="NCBI Taxonomy" id="1329800"/>
    <lineage>
        <taxon>Bacteria</taxon>
        <taxon>Pseudomonadati</taxon>
        <taxon>Pseudomonadota</taxon>
        <taxon>Gammaproteobacteria</taxon>
        <taxon>Arenicellales</taxon>
        <taxon>Arenicellaceae</taxon>
        <taxon>Arenicella</taxon>
    </lineage>
</organism>
<feature type="domain" description="Alpha-D-phosphohexomutase C-terminal" evidence="11">
    <location>
        <begin position="373"/>
        <end position="442"/>
    </location>
</feature>
<feature type="domain" description="Alpha-D-phosphohexomutase alpha/beta/alpha" evidence="14">
    <location>
        <begin position="258"/>
        <end position="369"/>
    </location>
</feature>
<dbReference type="NCBIfam" id="TIGR01455">
    <property type="entry name" value="glmM"/>
    <property type="match status" value="1"/>
</dbReference>
<gene>
    <name evidence="8 15" type="primary">glmM</name>
    <name evidence="15" type="ORF">GCM10008090_05160</name>
</gene>